<gene>
    <name evidence="2" type="ORF">Naga_100242g1</name>
</gene>
<dbReference type="PANTHER" id="PTHR46063">
    <property type="entry name" value="KELCH DOMAIN-CONTAINING PROTEIN"/>
    <property type="match status" value="1"/>
</dbReference>
<keyword evidence="3" id="KW-1185">Reference proteome</keyword>
<feature type="compositionally biased region" description="Basic and acidic residues" evidence="1">
    <location>
        <begin position="465"/>
        <end position="485"/>
    </location>
</feature>
<dbReference type="Gene3D" id="2.120.10.80">
    <property type="entry name" value="Kelch-type beta propeller"/>
    <property type="match status" value="1"/>
</dbReference>
<evidence type="ECO:0000313" key="2">
    <source>
        <dbReference type="EMBL" id="EWM30650.1"/>
    </source>
</evidence>
<feature type="region of interest" description="Disordered" evidence="1">
    <location>
        <begin position="1"/>
        <end position="52"/>
    </location>
</feature>
<feature type="region of interest" description="Disordered" evidence="1">
    <location>
        <begin position="597"/>
        <end position="632"/>
    </location>
</feature>
<feature type="compositionally biased region" description="Basic and acidic residues" evidence="1">
    <location>
        <begin position="20"/>
        <end position="32"/>
    </location>
</feature>
<feature type="compositionally biased region" description="Acidic residues" evidence="1">
    <location>
        <begin position="438"/>
        <end position="452"/>
    </location>
</feature>
<sequence>MGKRDKRKKAAAKVGGAGAGKKEEKRKKQEAKSKKKATKGGGGAGEKDKELQEEDIEAILAEIRAKDAAKTAVTISEAPQPSPRTNFSLTTLPSGELLLFGGEYYDGEDTIVYNGVYRWHLERGEWRVIESLNAPPPRCSHQAVCYREHLYVFGGEFGTSDQFYHYRDLWRLDLKSNKWEELPLQKDTPSARSGHRMCLWRHYLVLFGGFYEAFRETRWYNDLFLFNLQDLKWKKIVYSATAPVPTPRSGCQMAVGTDAVYIHGGYSKVKATVTTVFGHSQSSKAEGHVHDDTWALQMKTVPAGGQPYWERVSRKGSAPSPRSGASMISYKTIALSFGGVHDVEGKQHAMTSVFYDDLYQFDMLRRRWYAVALRQGAGEGREGSGRKRRKKKSEESQERSGDGENGGRKREEEEKEEEEEDGGFAYIDLEGNIVYVSDEGEQEGEEGGMEDEVGPRKAPVAAEEGNGHVDEEKKEGRQEEKKETVEGEPSAAGASEESLTCPTCPPPPRKKEIRVVEGFGLAVVESAPASASHHERIGPLPRINAALTMRGHLLYLYGGLFEEGDREYTLDDAWCLDLNKREEWRCILPGTMHLQTWRGEDDETTLGEEEDEEEEEAEDEDDSDNSESTSGS</sequence>
<feature type="compositionally biased region" description="Acidic residues" evidence="1">
    <location>
        <begin position="413"/>
        <end position="422"/>
    </location>
</feature>
<dbReference type="InterPro" id="IPR052588">
    <property type="entry name" value="Kelch_domain_protein"/>
</dbReference>
<reference evidence="2 3" key="1">
    <citation type="journal article" date="2014" name="Mol. Plant">
        <title>Chromosome Scale Genome Assembly and Transcriptome Profiling of Nannochloropsis gaditana in Nitrogen Depletion.</title>
        <authorList>
            <person name="Corteggiani Carpinelli E."/>
            <person name="Telatin A."/>
            <person name="Vitulo N."/>
            <person name="Forcato C."/>
            <person name="D'Angelo M."/>
            <person name="Schiavon R."/>
            <person name="Vezzi A."/>
            <person name="Giacometti G.M."/>
            <person name="Morosinotto T."/>
            <person name="Valle G."/>
        </authorList>
    </citation>
    <scope>NUCLEOTIDE SEQUENCE [LARGE SCALE GENOMIC DNA]</scope>
    <source>
        <strain evidence="2 3">B-31</strain>
    </source>
</reference>
<feature type="region of interest" description="Disordered" evidence="1">
    <location>
        <begin position="376"/>
        <end position="508"/>
    </location>
</feature>
<comment type="caution">
    <text evidence="2">The sequence shown here is derived from an EMBL/GenBank/DDBJ whole genome shotgun (WGS) entry which is preliminary data.</text>
</comment>
<feature type="compositionally biased region" description="Low complexity" evidence="1">
    <location>
        <begin position="487"/>
        <end position="502"/>
    </location>
</feature>
<feature type="compositionally biased region" description="Basic residues" evidence="1">
    <location>
        <begin position="1"/>
        <end position="11"/>
    </location>
</feature>
<evidence type="ECO:0000313" key="3">
    <source>
        <dbReference type="Proteomes" id="UP000019335"/>
    </source>
</evidence>
<dbReference type="PANTHER" id="PTHR46063:SF1">
    <property type="entry name" value="KELCH DOMAIN-CONTAINING PROTEIN 4"/>
    <property type="match status" value="1"/>
</dbReference>
<dbReference type="SUPFAM" id="SSF117281">
    <property type="entry name" value="Kelch motif"/>
    <property type="match status" value="1"/>
</dbReference>
<dbReference type="Proteomes" id="UP000019335">
    <property type="component" value="Chromosome 1"/>
</dbReference>
<evidence type="ECO:0000256" key="1">
    <source>
        <dbReference type="SAM" id="MobiDB-lite"/>
    </source>
</evidence>
<dbReference type="Pfam" id="PF24681">
    <property type="entry name" value="Kelch_KLHDC2_KLHL20_DRC7"/>
    <property type="match status" value="1"/>
</dbReference>
<dbReference type="OrthoDB" id="4447at2759"/>
<dbReference type="EMBL" id="AZIL01000003">
    <property type="protein sequence ID" value="EWM30650.1"/>
    <property type="molecule type" value="Genomic_DNA"/>
</dbReference>
<feature type="compositionally biased region" description="Acidic residues" evidence="1">
    <location>
        <begin position="600"/>
        <end position="625"/>
    </location>
</feature>
<feature type="compositionally biased region" description="Basic and acidic residues" evidence="1">
    <location>
        <begin position="392"/>
        <end position="412"/>
    </location>
</feature>
<dbReference type="InterPro" id="IPR015915">
    <property type="entry name" value="Kelch-typ_b-propeller"/>
</dbReference>
<accession>W7TTW5</accession>
<protein>
    <submittedName>
        <fullName evidence="2">Kelch-type beta propeller</fullName>
    </submittedName>
</protein>
<proteinExistence type="predicted"/>
<dbReference type="AlphaFoldDB" id="W7TTW5"/>
<organism evidence="2 3">
    <name type="scientific">Nannochloropsis gaditana</name>
    <dbReference type="NCBI Taxonomy" id="72520"/>
    <lineage>
        <taxon>Eukaryota</taxon>
        <taxon>Sar</taxon>
        <taxon>Stramenopiles</taxon>
        <taxon>Ochrophyta</taxon>
        <taxon>Eustigmatophyceae</taxon>
        <taxon>Eustigmatales</taxon>
        <taxon>Monodopsidaceae</taxon>
        <taxon>Nannochloropsis</taxon>
    </lineage>
</organism>
<name>W7TTW5_9STRA</name>